<dbReference type="CDD" id="cd16100">
    <property type="entry name" value="ARID"/>
    <property type="match status" value="1"/>
</dbReference>
<keyword evidence="4" id="KW-1185">Reference proteome</keyword>
<evidence type="ECO:0000313" key="4">
    <source>
        <dbReference type="Proteomes" id="UP000290288"/>
    </source>
</evidence>
<name>A0A4Q2E2J6_9AGAR</name>
<feature type="compositionally biased region" description="Low complexity" evidence="1">
    <location>
        <begin position="329"/>
        <end position="342"/>
    </location>
</feature>
<protein>
    <recommendedName>
        <fullName evidence="2">ARID domain-containing protein</fullName>
    </recommendedName>
</protein>
<dbReference type="EMBL" id="SDEE01000003">
    <property type="protein sequence ID" value="RXW25655.1"/>
    <property type="molecule type" value="Genomic_DNA"/>
</dbReference>
<evidence type="ECO:0000256" key="1">
    <source>
        <dbReference type="SAM" id="MobiDB-lite"/>
    </source>
</evidence>
<dbReference type="OrthoDB" id="1938591at2759"/>
<evidence type="ECO:0000259" key="2">
    <source>
        <dbReference type="PROSITE" id="PS51011"/>
    </source>
</evidence>
<feature type="compositionally biased region" description="Pro residues" evidence="1">
    <location>
        <begin position="936"/>
        <end position="951"/>
    </location>
</feature>
<feature type="compositionally biased region" description="Low complexity" evidence="1">
    <location>
        <begin position="185"/>
        <end position="204"/>
    </location>
</feature>
<feature type="region of interest" description="Disordered" evidence="1">
    <location>
        <begin position="924"/>
        <end position="1171"/>
    </location>
</feature>
<feature type="compositionally biased region" description="Low complexity" evidence="1">
    <location>
        <begin position="973"/>
        <end position="984"/>
    </location>
</feature>
<feature type="region of interest" description="Disordered" evidence="1">
    <location>
        <begin position="1"/>
        <end position="76"/>
    </location>
</feature>
<dbReference type="PROSITE" id="PS51011">
    <property type="entry name" value="ARID"/>
    <property type="match status" value="1"/>
</dbReference>
<sequence>MADRPPQPYGMMPSGYNNMLQQQQQQQAQQQQAQQQQQLQQQQQQLDSHPGPGFPNVWPQQMQQPFRPRSGAGMAPTQSQMNELMMRNQNMARVQGSQQMSFGMGVGVPNMGGQQAFHDQSSNQPPNGNMAGGFPSLGGMLNSNMNAAAQQRNLLQGLPASGQRQLDMMLAHNPNFMKFSPHPQIPQRPDQSQQQQQQQPQQQQSFVNTGMNHSSPGDLFASGMQNEAIRRGSPSHPPNMIAGMPGTMGSNQQAPQRRVPLSIPELQERANQLRLSIQNEENVIHTIKMQASMNGGQMAVEQQQRLSQLQTAVNLKKEYLSKIVQSLNVQNPQGPPQQANGPGAVGWVGNPQSFDNGAQRVKPPSLQQSQTPQLQAGAIGQGLAKPQTPVNHPINGGGMPPRSDQQHLTPQQGPGQQQGGMASSSGGPFPAGAMNMNGQHPFAQGMAGAGRSTPQMQNAVAGGMALNVPPVIHLAQQLLSTISPLDRQRFEQAFKNWCTKKNIPVDPHSLQMEGRQVDLFALHQTVFREGGFRKIEQNSAWDVVAGKMGFVSFPGSEGQPPKSGPVVAHHISVNYREYLQDFDTAYIANQLEAKSKEPGHPPVPHSAQIAIAITGAKTGAQVGGNPQPVQVPQPGQPMDVRPPNQMTAMMSLAHRTVPELRSMGAPDQMINFIEGNRAALQRAHQDHQVNERLRNGAMAGQQPPHASNGEQQGNTVGPSGPQPPPFGVAAGGQGVPGHLQDRRLIAQSVASFPPGAPGMSGPLGAPLPQHQQGQVPSIQGGQHPGQGQQNMVPRAGGKEQLLQTAIALVSKWKTEFMNSKIPNMPPCEVRADQRAQYNATLEQLFRMTTELDQKLPLIYCIMRDDGFVRRCIEIGITVGYQRTLVSSSNPRLIVGLETLQKMMPEVNRMREQANQIFIRQKESLQQQHFPQQMPLQQPPQPQPVGGMPPPAHMLQDIPRPPMPSSQPPPSSIPTPQGQPQQTTPHLPAQQLRPPPSLNAPPPARRNPKQPHAGSALTPGKTMQSPSPAAAASTPPSAPTPSAMVTSPQAPKSPKSKPTQKPKPLPTKQRRQSKAMPQSPAAGGSAATPQSHASPEALSTPVPANASIKRPRDEETSGQAGPSPGSGGDMNGVANGPSPPKRAKMEPSDMELPPSETAPLDKKPGMSSQISHIKSDEDASQFFMDRMQELFDNSANTEGQESLASDLTETLSMLLKGVGSSEGGEASGSGFGSDLPNVNGREPSPQPAASLFDEFFDFSNVGDEEDTKVDTPELVSSSSSTNPSPESNISESDVGGHHHLSGISTSMKMDPKLEDVSDAVRLGTWKEIDGGEAAYYQNNEWKWEGSMNTFDHPWAIFNQ</sequence>
<proteinExistence type="predicted"/>
<feature type="compositionally biased region" description="Gly residues" evidence="1">
    <location>
        <begin position="1219"/>
        <end position="1230"/>
    </location>
</feature>
<dbReference type="GO" id="GO:0003677">
    <property type="term" value="F:DNA binding"/>
    <property type="evidence" value="ECO:0007669"/>
    <property type="project" value="InterPro"/>
</dbReference>
<feature type="domain" description="ARID" evidence="2">
    <location>
        <begin position="484"/>
        <end position="587"/>
    </location>
</feature>
<evidence type="ECO:0000313" key="3">
    <source>
        <dbReference type="EMBL" id="RXW25655.1"/>
    </source>
</evidence>
<feature type="region of interest" description="Disordered" evidence="1">
    <location>
        <begin position="174"/>
        <end position="257"/>
    </location>
</feature>
<feature type="region of interest" description="Disordered" evidence="1">
    <location>
        <begin position="106"/>
        <end position="137"/>
    </location>
</feature>
<feature type="region of interest" description="Disordered" evidence="1">
    <location>
        <begin position="750"/>
        <end position="790"/>
    </location>
</feature>
<feature type="compositionally biased region" description="Low complexity" evidence="1">
    <location>
        <begin position="1275"/>
        <end position="1291"/>
    </location>
</feature>
<organism evidence="3 4">
    <name type="scientific">Candolleomyces aberdarensis</name>
    <dbReference type="NCBI Taxonomy" id="2316362"/>
    <lineage>
        <taxon>Eukaryota</taxon>
        <taxon>Fungi</taxon>
        <taxon>Dikarya</taxon>
        <taxon>Basidiomycota</taxon>
        <taxon>Agaricomycotina</taxon>
        <taxon>Agaricomycetes</taxon>
        <taxon>Agaricomycetidae</taxon>
        <taxon>Agaricales</taxon>
        <taxon>Agaricineae</taxon>
        <taxon>Psathyrellaceae</taxon>
        <taxon>Candolleomyces</taxon>
    </lineage>
</organism>
<feature type="region of interest" description="Disordered" evidence="1">
    <location>
        <begin position="329"/>
        <end position="454"/>
    </location>
</feature>
<dbReference type="STRING" id="2316362.A0A4Q2E2J6"/>
<dbReference type="Pfam" id="PF01388">
    <property type="entry name" value="ARID"/>
    <property type="match status" value="1"/>
</dbReference>
<feature type="compositionally biased region" description="Pro residues" evidence="1">
    <location>
        <begin position="958"/>
        <end position="972"/>
    </location>
</feature>
<feature type="compositionally biased region" description="Low complexity" evidence="1">
    <location>
        <begin position="410"/>
        <end position="428"/>
    </location>
</feature>
<feature type="compositionally biased region" description="Polar residues" evidence="1">
    <location>
        <begin position="117"/>
        <end position="127"/>
    </location>
</feature>
<dbReference type="Gene3D" id="1.10.150.60">
    <property type="entry name" value="ARID DNA-binding domain"/>
    <property type="match status" value="1"/>
</dbReference>
<dbReference type="InterPro" id="IPR036431">
    <property type="entry name" value="ARID_dom_sf"/>
</dbReference>
<comment type="caution">
    <text evidence="3">The sequence shown here is derived from an EMBL/GenBank/DDBJ whole genome shotgun (WGS) entry which is preliminary data.</text>
</comment>
<feature type="region of interest" description="Disordered" evidence="1">
    <location>
        <begin position="1215"/>
        <end position="1308"/>
    </location>
</feature>
<accession>A0A4Q2E2J6</accession>
<feature type="compositionally biased region" description="Low complexity" evidence="1">
    <location>
        <begin position="924"/>
        <end position="935"/>
    </location>
</feature>
<dbReference type="Proteomes" id="UP000290288">
    <property type="component" value="Unassembled WGS sequence"/>
</dbReference>
<reference evidence="3 4" key="1">
    <citation type="submission" date="2019-01" db="EMBL/GenBank/DDBJ databases">
        <title>Draft genome sequence of Psathyrella aberdarensis IHI B618.</title>
        <authorList>
            <person name="Buettner E."/>
            <person name="Kellner H."/>
        </authorList>
    </citation>
    <scope>NUCLEOTIDE SEQUENCE [LARGE SCALE GENOMIC DNA]</scope>
    <source>
        <strain evidence="3 4">IHI B618</strain>
    </source>
</reference>
<feature type="compositionally biased region" description="Polar residues" evidence="1">
    <location>
        <begin position="704"/>
        <end position="717"/>
    </location>
</feature>
<feature type="compositionally biased region" description="Low complexity" evidence="1">
    <location>
        <begin position="1024"/>
        <end position="1052"/>
    </location>
</feature>
<dbReference type="InterPro" id="IPR001606">
    <property type="entry name" value="ARID_dom"/>
</dbReference>
<gene>
    <name evidence="3" type="ORF">EST38_g197</name>
</gene>
<dbReference type="SMART" id="SM00501">
    <property type="entry name" value="BRIGHT"/>
    <property type="match status" value="1"/>
</dbReference>
<feature type="compositionally biased region" description="Low complexity" evidence="1">
    <location>
        <begin position="779"/>
        <end position="789"/>
    </location>
</feature>
<dbReference type="SMART" id="SM01014">
    <property type="entry name" value="ARID"/>
    <property type="match status" value="1"/>
</dbReference>
<feature type="region of interest" description="Disordered" evidence="1">
    <location>
        <begin position="697"/>
        <end position="737"/>
    </location>
</feature>
<feature type="compositionally biased region" description="Low complexity" evidence="1">
    <location>
        <begin position="20"/>
        <end position="46"/>
    </location>
</feature>
<feature type="compositionally biased region" description="Low complexity" evidence="1">
    <location>
        <begin position="363"/>
        <end position="375"/>
    </location>
</feature>
<dbReference type="SUPFAM" id="SSF46774">
    <property type="entry name" value="ARID-like"/>
    <property type="match status" value="1"/>
</dbReference>
<feature type="compositionally biased region" description="Polar residues" evidence="1">
    <location>
        <begin position="205"/>
        <end position="215"/>
    </location>
</feature>
<feature type="compositionally biased region" description="Pro residues" evidence="1">
    <location>
        <begin position="992"/>
        <end position="1004"/>
    </location>
</feature>